<proteinExistence type="predicted"/>
<name>A0A1Z4LK68_9CYAN</name>
<gene>
    <name evidence="1" type="ORF">NIES267_11080</name>
</gene>
<dbReference type="AlphaFoldDB" id="A0A1Z4LK68"/>
<protein>
    <submittedName>
        <fullName evidence="1">Uncharacterized protein</fullName>
    </submittedName>
</protein>
<organism evidence="1 2">
    <name type="scientific">Calothrix parasitica NIES-267</name>
    <dbReference type="NCBI Taxonomy" id="1973488"/>
    <lineage>
        <taxon>Bacteria</taxon>
        <taxon>Bacillati</taxon>
        <taxon>Cyanobacteriota</taxon>
        <taxon>Cyanophyceae</taxon>
        <taxon>Nostocales</taxon>
        <taxon>Calotrichaceae</taxon>
        <taxon>Calothrix</taxon>
    </lineage>
</organism>
<dbReference type="Proteomes" id="UP000218418">
    <property type="component" value="Chromosome"/>
</dbReference>
<accession>A0A1Z4LK68</accession>
<dbReference type="EMBL" id="AP018227">
    <property type="protein sequence ID" value="BAY81631.1"/>
    <property type="molecule type" value="Genomic_DNA"/>
</dbReference>
<reference evidence="1 2" key="1">
    <citation type="submission" date="2017-06" db="EMBL/GenBank/DDBJ databases">
        <title>Genome sequencing of cyanobaciteial culture collection at National Institute for Environmental Studies (NIES).</title>
        <authorList>
            <person name="Hirose Y."/>
            <person name="Shimura Y."/>
            <person name="Fujisawa T."/>
            <person name="Nakamura Y."/>
            <person name="Kawachi M."/>
        </authorList>
    </citation>
    <scope>NUCLEOTIDE SEQUENCE [LARGE SCALE GENOMIC DNA]</scope>
    <source>
        <strain evidence="1 2">NIES-267</strain>
    </source>
</reference>
<evidence type="ECO:0000313" key="1">
    <source>
        <dbReference type="EMBL" id="BAY81631.1"/>
    </source>
</evidence>
<dbReference type="OrthoDB" id="457795at2"/>
<sequence length="154" mass="17656">MTNYDEFQLNLLVTWDLPIDEQLSEADTVKLSQALSQIKRAIKQVDASNALVIIRDELYKLGSTDVFPAKISSSKTALKSSEIEDFDSHFDVNHVESQQPAFCIVKSLMLAVYRMFVLLDKSNNHFDSLAVERQKQGYISYIHLLSRVYHLQLM</sequence>
<keyword evidence="2" id="KW-1185">Reference proteome</keyword>
<evidence type="ECO:0000313" key="2">
    <source>
        <dbReference type="Proteomes" id="UP000218418"/>
    </source>
</evidence>